<dbReference type="InterPro" id="IPR050330">
    <property type="entry name" value="Bact_OuterMem_StrucFunc"/>
</dbReference>
<feature type="compositionally biased region" description="Low complexity" evidence="5">
    <location>
        <begin position="96"/>
        <end position="111"/>
    </location>
</feature>
<dbReference type="InterPro" id="IPR006665">
    <property type="entry name" value="OmpA-like"/>
</dbReference>
<dbReference type="PROSITE" id="PS51257">
    <property type="entry name" value="PROKAR_LIPOPROTEIN"/>
    <property type="match status" value="1"/>
</dbReference>
<organism evidence="7 8">
    <name type="scientific">Hahella chejuensis (strain KCTC 2396)</name>
    <dbReference type="NCBI Taxonomy" id="349521"/>
    <lineage>
        <taxon>Bacteria</taxon>
        <taxon>Pseudomonadati</taxon>
        <taxon>Pseudomonadota</taxon>
        <taxon>Gammaproteobacteria</taxon>
        <taxon>Oceanospirillales</taxon>
        <taxon>Hahellaceae</taxon>
        <taxon>Hahella</taxon>
    </lineage>
</organism>
<keyword evidence="8" id="KW-1185">Reference proteome</keyword>
<dbReference type="CDD" id="cd07185">
    <property type="entry name" value="OmpA_C-like"/>
    <property type="match status" value="1"/>
</dbReference>
<dbReference type="RefSeq" id="WP_011398765.1">
    <property type="nucleotide sequence ID" value="NC_007645.1"/>
</dbReference>
<dbReference type="SUPFAM" id="SSF103088">
    <property type="entry name" value="OmpA-like"/>
    <property type="match status" value="1"/>
</dbReference>
<proteinExistence type="predicted"/>
<evidence type="ECO:0000259" key="6">
    <source>
        <dbReference type="PROSITE" id="PS51123"/>
    </source>
</evidence>
<dbReference type="EMBL" id="CP000155">
    <property type="protein sequence ID" value="ABC31700.1"/>
    <property type="molecule type" value="Genomic_DNA"/>
</dbReference>
<keyword evidence="3" id="KW-0998">Cell outer membrane</keyword>
<reference evidence="7 8" key="1">
    <citation type="journal article" date="2005" name="Nucleic Acids Res.">
        <title>Genomic blueprint of Hahella chejuensis, a marine microbe producing an algicidal agent.</title>
        <authorList>
            <person name="Jeong H."/>
            <person name="Yim J.H."/>
            <person name="Lee C."/>
            <person name="Choi S.-H."/>
            <person name="Park Y.K."/>
            <person name="Yoon S.H."/>
            <person name="Hur C.-G."/>
            <person name="Kang H.-Y."/>
            <person name="Kim D."/>
            <person name="Lee H.H."/>
            <person name="Park K.H."/>
            <person name="Park S.-H."/>
            <person name="Park H.-S."/>
            <person name="Lee H.K."/>
            <person name="Oh T.K."/>
            <person name="Kim J.F."/>
        </authorList>
    </citation>
    <scope>NUCLEOTIDE SEQUENCE [LARGE SCALE GENOMIC DNA]</scope>
    <source>
        <strain evidence="7 8">KCTC 2396</strain>
    </source>
</reference>
<evidence type="ECO:0000256" key="1">
    <source>
        <dbReference type="ARBA" id="ARBA00004442"/>
    </source>
</evidence>
<evidence type="ECO:0000256" key="3">
    <source>
        <dbReference type="ARBA" id="ARBA00023237"/>
    </source>
</evidence>
<sequence length="274" mass="29840">MKHPVLTPNKFTRISATLFSVAMIAACSSQNLTPEASPSEDFAVKSAAHNVEVADNNRDVSTSEADELYSYGLSQADDNPEITTSKAAETINAAGTPTDSTTTEVTSASTTEGNDMTVLVLDDATAAALEKEYGGANQFAGVEPPQPRVIFYPLEKSNLNQEDMAALKQHADFLSVHPNYQIQIHGHTDASGQATYNERLSEERALRVADYLLNNGARPEQVEVFGWGSREPLLTSSHHEKNRRVELIYLNDQVAVFGAPQIMEHNAPEVSETF</sequence>
<dbReference type="PRINTS" id="PR01021">
    <property type="entry name" value="OMPADOMAIN"/>
</dbReference>
<dbReference type="HOGENOM" id="CLU_1014765_0_0_6"/>
<dbReference type="InterPro" id="IPR036737">
    <property type="entry name" value="OmpA-like_sf"/>
</dbReference>
<dbReference type="PANTHER" id="PTHR30329:SF21">
    <property type="entry name" value="LIPOPROTEIN YIAD-RELATED"/>
    <property type="match status" value="1"/>
</dbReference>
<evidence type="ECO:0000256" key="5">
    <source>
        <dbReference type="SAM" id="MobiDB-lite"/>
    </source>
</evidence>
<dbReference type="eggNOG" id="COG2885">
    <property type="taxonomic scope" value="Bacteria"/>
</dbReference>
<dbReference type="OrthoDB" id="6199125at2"/>
<evidence type="ECO:0000256" key="2">
    <source>
        <dbReference type="ARBA" id="ARBA00023136"/>
    </source>
</evidence>
<dbReference type="PANTHER" id="PTHR30329">
    <property type="entry name" value="STATOR ELEMENT OF FLAGELLAR MOTOR COMPLEX"/>
    <property type="match status" value="1"/>
</dbReference>
<evidence type="ECO:0000313" key="8">
    <source>
        <dbReference type="Proteomes" id="UP000000238"/>
    </source>
</evidence>
<dbReference type="STRING" id="349521.HCH_05015"/>
<name>Q2SCC4_HAHCH</name>
<dbReference type="InterPro" id="IPR006664">
    <property type="entry name" value="OMP_bac"/>
</dbReference>
<accession>Q2SCC4</accession>
<feature type="domain" description="OmpA-like" evidence="6">
    <location>
        <begin position="139"/>
        <end position="253"/>
    </location>
</feature>
<evidence type="ECO:0000256" key="4">
    <source>
        <dbReference type="PROSITE-ProRule" id="PRU00473"/>
    </source>
</evidence>
<keyword evidence="2 4" id="KW-0472">Membrane</keyword>
<dbReference type="AlphaFoldDB" id="Q2SCC4"/>
<dbReference type="Proteomes" id="UP000000238">
    <property type="component" value="Chromosome"/>
</dbReference>
<gene>
    <name evidence="7" type="ordered locus">HCH_05015</name>
</gene>
<dbReference type="Gene3D" id="3.30.1330.60">
    <property type="entry name" value="OmpA-like domain"/>
    <property type="match status" value="1"/>
</dbReference>
<protein>
    <submittedName>
        <fullName evidence="7">Outer membrane protein and related peptidoglycan-associated (Lipo)protein</fullName>
    </submittedName>
</protein>
<feature type="region of interest" description="Disordered" evidence="5">
    <location>
        <begin position="91"/>
        <end position="111"/>
    </location>
</feature>
<evidence type="ECO:0000313" key="7">
    <source>
        <dbReference type="EMBL" id="ABC31700.1"/>
    </source>
</evidence>
<dbReference type="PROSITE" id="PS51123">
    <property type="entry name" value="OMPA_2"/>
    <property type="match status" value="1"/>
</dbReference>
<comment type="subcellular location">
    <subcellularLocation>
        <location evidence="1">Cell outer membrane</location>
    </subcellularLocation>
</comment>
<dbReference type="Pfam" id="PF00691">
    <property type="entry name" value="OmpA"/>
    <property type="match status" value="1"/>
</dbReference>
<dbReference type="GO" id="GO:0009279">
    <property type="term" value="C:cell outer membrane"/>
    <property type="evidence" value="ECO:0007669"/>
    <property type="project" value="UniProtKB-SubCell"/>
</dbReference>
<dbReference type="KEGG" id="hch:HCH_05015"/>